<proteinExistence type="predicted"/>
<organism evidence="1 2">
    <name type="scientific">Patagioenas fasciata monilis</name>
    <dbReference type="NCBI Taxonomy" id="372326"/>
    <lineage>
        <taxon>Eukaryota</taxon>
        <taxon>Metazoa</taxon>
        <taxon>Chordata</taxon>
        <taxon>Craniata</taxon>
        <taxon>Vertebrata</taxon>
        <taxon>Euteleostomi</taxon>
        <taxon>Archelosauria</taxon>
        <taxon>Archosauria</taxon>
        <taxon>Dinosauria</taxon>
        <taxon>Saurischia</taxon>
        <taxon>Theropoda</taxon>
        <taxon>Coelurosauria</taxon>
        <taxon>Aves</taxon>
        <taxon>Neognathae</taxon>
        <taxon>Neoaves</taxon>
        <taxon>Columbimorphae</taxon>
        <taxon>Columbiformes</taxon>
        <taxon>Columbidae</taxon>
        <taxon>Patagioenas</taxon>
    </lineage>
</organism>
<dbReference type="EMBL" id="LSYS01006159">
    <property type="protein sequence ID" value="OPJ75767.1"/>
    <property type="molecule type" value="Genomic_DNA"/>
</dbReference>
<evidence type="ECO:0000313" key="2">
    <source>
        <dbReference type="Proteomes" id="UP000190648"/>
    </source>
</evidence>
<dbReference type="Proteomes" id="UP000190648">
    <property type="component" value="Unassembled WGS sequence"/>
</dbReference>
<sequence>MESEQSMQTTSRCVIPQTIGCTSVQLILPITKLLRAQRQRNFFVSLDHMDQEGTIAGIKGQITGTGKSADDASAEVYLPLKILTSKKGSSVVPIFGLPPSLKQFFR</sequence>
<reference evidence="1 2" key="1">
    <citation type="submission" date="2016-02" db="EMBL/GenBank/DDBJ databases">
        <title>Band-tailed pigeon sequencing and assembly.</title>
        <authorList>
            <person name="Soares A.E."/>
            <person name="Novak B.J."/>
            <person name="Rice E.S."/>
            <person name="O'Connell B."/>
            <person name="Chang D."/>
            <person name="Weber S."/>
            <person name="Shapiro B."/>
        </authorList>
    </citation>
    <scope>NUCLEOTIDE SEQUENCE [LARGE SCALE GENOMIC DNA]</scope>
    <source>
        <strain evidence="1">BTP2013</strain>
        <tissue evidence="1">Blood</tissue>
    </source>
</reference>
<evidence type="ECO:0000313" key="1">
    <source>
        <dbReference type="EMBL" id="OPJ75767.1"/>
    </source>
</evidence>
<name>A0A1V4JVR0_PATFA</name>
<gene>
    <name evidence="1" type="ORF">AV530_011932</name>
</gene>
<accession>A0A1V4JVR0</accession>
<dbReference type="AlphaFoldDB" id="A0A1V4JVR0"/>
<comment type="caution">
    <text evidence="1">The sequence shown here is derived from an EMBL/GenBank/DDBJ whole genome shotgun (WGS) entry which is preliminary data.</text>
</comment>
<protein>
    <submittedName>
        <fullName evidence="1">Uncharacterized protein</fullName>
    </submittedName>
</protein>
<keyword evidence="2" id="KW-1185">Reference proteome</keyword>